<proteinExistence type="predicted"/>
<accession>A0ACB0IZH1</accession>
<sequence>MLRAFKYYGNVTEVVIPTKRDVGGRRFGFARFARVTDIRGFELELDNIIIGRDKISVNLARFQRVEGERRIDCNQVRNEGGRSRRDEEQHDKATNEQSLAGTLSFPCKEVPRSFAHAVKTGKLSRQPGAQSIVLSYEAAKEDMEKLQKAFVGVVHESGMTYNIQSAFHRQGYFGVKVIPLGANLALLEGQEDGEVEALMDDAKGWLDQWFKEIRSWCPSDLDAERTVWLRIYGVPSHAWNVVFFAQLVKPWGSFINEDEGTLKKSTMDVARLMIRMSCQQIIDEFIDVKVNGDVYHLRVLEDSYGPMRIMIPQKNGNEGRDSSVESEEDGEEEVRGMWTEGDMEDRESEVGELLALKSASNANIVQVNISGPNLGSNNDKEERKENSKCVDGVRSKEDNRLVDGGIFLGHEDGVGGTQHTSNTNLSITGGVVRNETQSIEVCCLQLSLGSEGGGEGHRTRGVYSDGPQNVYLKLTKAGAIGNQDAQGKGMTRIHPTPAKVRKHQHTIQNLNLKIPNPDLSLSSFRANPIEDEVSSCRSVSEFNGVTRNPPSQHRSSKNQLHLCHRPARFSIVVLLVRQIFAIATEDLWRNMIRNRLRSYGRERRSAFDMCLLQETKRSAFTDSMIHGLWGYKEVVWVAKEFIGLSGGMLSIWNKDLFSFRFSFTGVGFLGICVEWKNRLLYIVNIYSPCSLAGKRKLWKDLLEFKSNNAIGDWVLGGDFNAISKSGERRGNSGSKSLSERSEFSLFMEAMEVIDIPVLGKKFTWFNSDGSAMSRLDRFLLSEGFIHQGGVSYQWIGDRDISDHCPIWLECSNHNWGPKPFKFNDCWVDHPEFLDLVKNIWAQSDVRGTKTFVISEKMKRLKEALKKWNRDVFGFKDLCIDKTVRELNEVEDLIANGDVDPTDLNSKELVRNFWEQIHSKESLLRQKSRTKWIQEGDSNSRFFHSSIKGRRHRNQIVMLKQGETWLEGVAAIKKEVKNHFVKHLSEDWNSRPFLQGVDFNSLSVDDNAFLLAPFDEAEVKETVWSCDGNKSRGPDGFNLHFFKLCWPIVKKDLMNFLAEFHEKAALPKVVTASFLTLIPKKDHPQDLFDYRPICLIGSLYKILSKILANHLKKVLGKLISSCQSAFLPQRQILDGVLVLNEVIDLAKRRKDNCLLFKVDFERAYDTVNLGFLDRMMSKMGFSEGWLKWMRACIFESSMSILVNGSPTEDFKVGRGLRQGDPLSPFLFLIVAEGLASMMKKAVDVGRFRGFKVNANLHFQLLQFVDDSIIMGEGSWENFWTIKSMLRGFELVSGLKINFVKSKLYGINVGASLLEAGASFLACNTATIPFKFLGIPVGANPRRRETWKPVVEVMTKRLNSWHSRHLSFGGRITLINSVLASIPLYFFSFFRAPCCVLKSIEKIQRNFLWGGGAEERKWKWRFLNHDNAIWADLLRYRYGHLPSLLLSGLDITPNAHSSLWWRDIISLGRGMSDNWFKSNISCCVGNGNNIGFWQFKWYGNQAFCDLFPDLYAKEAIKNVKVSERLRGNGLVPLWRWNWSESLSVNEAQQLTELQGLFDGFSLHNNNHDQWRWISDSNGLFTVKSCYTYLLDLRQVQLQDALAPLEVGCSFESKCFRLEVIIK</sequence>
<gene>
    <name evidence="1" type="ORF">MILVUS5_LOCUS8287</name>
</gene>
<comment type="caution">
    <text evidence="1">The sequence shown here is derived from an EMBL/GenBank/DDBJ whole genome shotgun (WGS) entry which is preliminary data.</text>
</comment>
<protein>
    <submittedName>
        <fullName evidence="1">Uncharacterized protein</fullName>
    </submittedName>
</protein>
<dbReference type="Proteomes" id="UP001177021">
    <property type="component" value="Unassembled WGS sequence"/>
</dbReference>
<name>A0ACB0IZH1_TRIPR</name>
<reference evidence="1" key="1">
    <citation type="submission" date="2023-10" db="EMBL/GenBank/DDBJ databases">
        <authorList>
            <person name="Rodriguez Cubillos JULIANA M."/>
            <person name="De Vega J."/>
        </authorList>
    </citation>
    <scope>NUCLEOTIDE SEQUENCE</scope>
</reference>
<keyword evidence="2" id="KW-1185">Reference proteome</keyword>
<organism evidence="1 2">
    <name type="scientific">Trifolium pratense</name>
    <name type="common">Red clover</name>
    <dbReference type="NCBI Taxonomy" id="57577"/>
    <lineage>
        <taxon>Eukaryota</taxon>
        <taxon>Viridiplantae</taxon>
        <taxon>Streptophyta</taxon>
        <taxon>Embryophyta</taxon>
        <taxon>Tracheophyta</taxon>
        <taxon>Spermatophyta</taxon>
        <taxon>Magnoliopsida</taxon>
        <taxon>eudicotyledons</taxon>
        <taxon>Gunneridae</taxon>
        <taxon>Pentapetalae</taxon>
        <taxon>rosids</taxon>
        <taxon>fabids</taxon>
        <taxon>Fabales</taxon>
        <taxon>Fabaceae</taxon>
        <taxon>Papilionoideae</taxon>
        <taxon>50 kb inversion clade</taxon>
        <taxon>NPAAA clade</taxon>
        <taxon>Hologalegina</taxon>
        <taxon>IRL clade</taxon>
        <taxon>Trifolieae</taxon>
        <taxon>Trifolium</taxon>
    </lineage>
</organism>
<evidence type="ECO:0000313" key="1">
    <source>
        <dbReference type="EMBL" id="CAJ2638024.1"/>
    </source>
</evidence>
<evidence type="ECO:0000313" key="2">
    <source>
        <dbReference type="Proteomes" id="UP001177021"/>
    </source>
</evidence>
<dbReference type="EMBL" id="CASHSV030000013">
    <property type="protein sequence ID" value="CAJ2638024.1"/>
    <property type="molecule type" value="Genomic_DNA"/>
</dbReference>